<dbReference type="EMBL" id="ML979134">
    <property type="protein sequence ID" value="KAF1917267.1"/>
    <property type="molecule type" value="Genomic_DNA"/>
</dbReference>
<evidence type="ECO:0000313" key="1">
    <source>
        <dbReference type="EMBL" id="KAF1917267.1"/>
    </source>
</evidence>
<evidence type="ECO:0000313" key="2">
    <source>
        <dbReference type="Proteomes" id="UP000800096"/>
    </source>
</evidence>
<dbReference type="Proteomes" id="UP000800096">
    <property type="component" value="Unassembled WGS sequence"/>
</dbReference>
<gene>
    <name evidence="1" type="ORF">BDU57DRAFT_159251</name>
</gene>
<name>A0A6A5QTK0_AMPQU</name>
<sequence length="175" mass="20035">MDETKHRVSILARIANKAQGMVDANPRKSWRSTESIQHASRSILHLSMAQYGHSGQENLGLGVRFRDTSELQMIRYTYLTAAKPSLLIINYRNSVHSHLHLSTFPPRPLPIPTKPPQHSLQLIHHFNPNPSLSLTLIPSDPTSHRRHTTRLKHTRHLYPHLTFHLSQPTPFPPNL</sequence>
<proteinExistence type="predicted"/>
<accession>A0A6A5QTK0</accession>
<dbReference type="AlphaFoldDB" id="A0A6A5QTK0"/>
<organism evidence="1 2">
    <name type="scientific">Ampelomyces quisqualis</name>
    <name type="common">Powdery mildew agent</name>
    <dbReference type="NCBI Taxonomy" id="50730"/>
    <lineage>
        <taxon>Eukaryota</taxon>
        <taxon>Fungi</taxon>
        <taxon>Dikarya</taxon>
        <taxon>Ascomycota</taxon>
        <taxon>Pezizomycotina</taxon>
        <taxon>Dothideomycetes</taxon>
        <taxon>Pleosporomycetidae</taxon>
        <taxon>Pleosporales</taxon>
        <taxon>Pleosporineae</taxon>
        <taxon>Phaeosphaeriaceae</taxon>
        <taxon>Ampelomyces</taxon>
    </lineage>
</organism>
<keyword evidence="2" id="KW-1185">Reference proteome</keyword>
<protein>
    <submittedName>
        <fullName evidence="1">Uncharacterized protein</fullName>
    </submittedName>
</protein>
<reference evidence="1" key="1">
    <citation type="journal article" date="2020" name="Stud. Mycol.">
        <title>101 Dothideomycetes genomes: a test case for predicting lifestyles and emergence of pathogens.</title>
        <authorList>
            <person name="Haridas S."/>
            <person name="Albert R."/>
            <person name="Binder M."/>
            <person name="Bloem J."/>
            <person name="Labutti K."/>
            <person name="Salamov A."/>
            <person name="Andreopoulos B."/>
            <person name="Baker S."/>
            <person name="Barry K."/>
            <person name="Bills G."/>
            <person name="Bluhm B."/>
            <person name="Cannon C."/>
            <person name="Castanera R."/>
            <person name="Culley D."/>
            <person name="Daum C."/>
            <person name="Ezra D."/>
            <person name="Gonzalez J."/>
            <person name="Henrissat B."/>
            <person name="Kuo A."/>
            <person name="Liang C."/>
            <person name="Lipzen A."/>
            <person name="Lutzoni F."/>
            <person name="Magnuson J."/>
            <person name="Mondo S."/>
            <person name="Nolan M."/>
            <person name="Ohm R."/>
            <person name="Pangilinan J."/>
            <person name="Park H.-J."/>
            <person name="Ramirez L."/>
            <person name="Alfaro M."/>
            <person name="Sun H."/>
            <person name="Tritt A."/>
            <person name="Yoshinaga Y."/>
            <person name="Zwiers L.-H."/>
            <person name="Turgeon B."/>
            <person name="Goodwin S."/>
            <person name="Spatafora J."/>
            <person name="Crous P."/>
            <person name="Grigoriev I."/>
        </authorList>
    </citation>
    <scope>NUCLEOTIDE SEQUENCE</scope>
    <source>
        <strain evidence="1">HMLAC05119</strain>
    </source>
</reference>